<evidence type="ECO:0000256" key="1">
    <source>
        <dbReference type="ARBA" id="ARBA00000830"/>
    </source>
</evidence>
<dbReference type="InterPro" id="IPR023214">
    <property type="entry name" value="HAD_sf"/>
</dbReference>
<dbReference type="STRING" id="371731.Rsw2DRAFT_1435"/>
<dbReference type="AlphaFoldDB" id="C8S057"/>
<evidence type="ECO:0000313" key="5">
    <source>
        <dbReference type="EMBL" id="EEW25666.1"/>
    </source>
</evidence>
<dbReference type="OrthoDB" id="9797743at2"/>
<dbReference type="NCBIfam" id="TIGR01549">
    <property type="entry name" value="HAD-SF-IA-v1"/>
    <property type="match status" value="1"/>
</dbReference>
<evidence type="ECO:0000256" key="2">
    <source>
        <dbReference type="ARBA" id="ARBA00004818"/>
    </source>
</evidence>
<dbReference type="SUPFAM" id="SSF56784">
    <property type="entry name" value="HAD-like"/>
    <property type="match status" value="1"/>
</dbReference>
<dbReference type="PANTHER" id="PTHR43434">
    <property type="entry name" value="PHOSPHOGLYCOLATE PHOSPHATASE"/>
    <property type="match status" value="1"/>
</dbReference>
<sequence>MIDGVIFDKDGTLFDFRLSWADWSARLLAELARNEAHSAQMAEAIGYDPQARDFAPHSPVIGATAHEIAARLLPFLPGRDHQALTDRMNDLAVSAPMAEAVPLLAVLGDLRARGLALGLATNDAEAAARQHLANHGVAGLFDYVAGYDSGHGGKPGPGMLLAFARQMQLDPARVVMVGDSRHDMEAGRAAGMRCVAVLTGIAGAAELAPHADAVLPDIAALGGWIDGLGAR</sequence>
<dbReference type="InterPro" id="IPR006439">
    <property type="entry name" value="HAD-SF_hydro_IA"/>
</dbReference>
<dbReference type="Gene3D" id="3.40.50.1000">
    <property type="entry name" value="HAD superfamily/HAD-like"/>
    <property type="match status" value="1"/>
</dbReference>
<dbReference type="eggNOG" id="COG0546">
    <property type="taxonomic scope" value="Bacteria"/>
</dbReference>
<dbReference type="GO" id="GO:0005829">
    <property type="term" value="C:cytosol"/>
    <property type="evidence" value="ECO:0007669"/>
    <property type="project" value="TreeGrafter"/>
</dbReference>
<dbReference type="InterPro" id="IPR023198">
    <property type="entry name" value="PGP-like_dom2"/>
</dbReference>
<dbReference type="GO" id="GO:0006281">
    <property type="term" value="P:DNA repair"/>
    <property type="evidence" value="ECO:0007669"/>
    <property type="project" value="TreeGrafter"/>
</dbReference>
<comment type="similarity">
    <text evidence="3">Belongs to the HAD-like hydrolase superfamily. CbbY/CbbZ/Gph/YieH family.</text>
</comment>
<comment type="pathway">
    <text evidence="2">Organic acid metabolism; glycolate biosynthesis; glycolate from 2-phosphoglycolate: step 1/1.</text>
</comment>
<dbReference type="InterPro" id="IPR036412">
    <property type="entry name" value="HAD-like_sf"/>
</dbReference>
<dbReference type="PRINTS" id="PR00413">
    <property type="entry name" value="HADHALOGNASE"/>
</dbReference>
<keyword evidence="5" id="KW-0378">Hydrolase</keyword>
<dbReference type="Proteomes" id="UP000010121">
    <property type="component" value="Unassembled WGS sequence"/>
</dbReference>
<dbReference type="Gene3D" id="1.10.150.240">
    <property type="entry name" value="Putative phosphatase, domain 2"/>
    <property type="match status" value="1"/>
</dbReference>
<dbReference type="EMBL" id="ACYY01000007">
    <property type="protein sequence ID" value="EEW25666.1"/>
    <property type="molecule type" value="Genomic_DNA"/>
</dbReference>
<evidence type="ECO:0000256" key="3">
    <source>
        <dbReference type="ARBA" id="ARBA00006171"/>
    </source>
</evidence>
<dbReference type="RefSeq" id="WP_008029506.1">
    <property type="nucleotide sequence ID" value="NZ_ACYY01000007.1"/>
</dbReference>
<gene>
    <name evidence="5" type="ORF">Rsw2DRAFT_1435</name>
</gene>
<keyword evidence="6" id="KW-1185">Reference proteome</keyword>
<dbReference type="Pfam" id="PF00702">
    <property type="entry name" value="Hydrolase"/>
    <property type="match status" value="1"/>
</dbReference>
<dbReference type="EC" id="3.1.3.18" evidence="4"/>
<dbReference type="NCBIfam" id="TIGR01509">
    <property type="entry name" value="HAD-SF-IA-v3"/>
    <property type="match status" value="1"/>
</dbReference>
<accession>C8S057</accession>
<comment type="caution">
    <text evidence="5">The sequence shown here is derived from an EMBL/GenBank/DDBJ whole genome shotgun (WGS) entry which is preliminary data.</text>
</comment>
<protein>
    <recommendedName>
        <fullName evidence="4">phosphoglycolate phosphatase</fullName>
        <ecNumber evidence="4">3.1.3.18</ecNumber>
    </recommendedName>
</protein>
<dbReference type="GO" id="GO:0008967">
    <property type="term" value="F:phosphoglycolate phosphatase activity"/>
    <property type="evidence" value="ECO:0007669"/>
    <property type="project" value="UniProtKB-EC"/>
</dbReference>
<dbReference type="InterPro" id="IPR050155">
    <property type="entry name" value="HAD-like_hydrolase_sf"/>
</dbReference>
<organism evidence="5 6">
    <name type="scientific">Rhodobacter ferrooxidans</name>
    <dbReference type="NCBI Taxonomy" id="371731"/>
    <lineage>
        <taxon>Bacteria</taxon>
        <taxon>Pseudomonadati</taxon>
        <taxon>Pseudomonadota</taxon>
        <taxon>Alphaproteobacteria</taxon>
        <taxon>Rhodobacterales</taxon>
        <taxon>Rhodobacter group</taxon>
        <taxon>Rhodobacter</taxon>
    </lineage>
</organism>
<evidence type="ECO:0000313" key="6">
    <source>
        <dbReference type="Proteomes" id="UP000010121"/>
    </source>
</evidence>
<name>C8S057_9RHOB</name>
<dbReference type="SFLD" id="SFLDS00003">
    <property type="entry name" value="Haloacid_Dehalogenase"/>
    <property type="match status" value="1"/>
</dbReference>
<dbReference type="SFLD" id="SFLDG01129">
    <property type="entry name" value="C1.5:_HAD__Beta-PGM__Phosphata"/>
    <property type="match status" value="1"/>
</dbReference>
<evidence type="ECO:0000256" key="4">
    <source>
        <dbReference type="ARBA" id="ARBA00013078"/>
    </source>
</evidence>
<dbReference type="PANTHER" id="PTHR43434:SF1">
    <property type="entry name" value="PHOSPHOGLYCOLATE PHOSPHATASE"/>
    <property type="match status" value="1"/>
</dbReference>
<reference evidence="5 6" key="1">
    <citation type="submission" date="2009-08" db="EMBL/GenBank/DDBJ databases">
        <title>The draft genome of Rhodobacter sp. SW2.</title>
        <authorList>
            <consortium name="US DOE Joint Genome Institute (JGI-PGF)"/>
            <person name="Lucas S."/>
            <person name="Copeland A."/>
            <person name="Lapidus A."/>
            <person name="Glavina del Rio T."/>
            <person name="Tice H."/>
            <person name="Bruce D."/>
            <person name="Goodwin L."/>
            <person name="Pitluck S."/>
            <person name="Larimer F."/>
            <person name="Land M.L."/>
            <person name="Hauser L."/>
            <person name="Emerson D."/>
        </authorList>
    </citation>
    <scope>NUCLEOTIDE SEQUENCE [LARGE SCALE GENOMIC DNA]</scope>
    <source>
        <strain evidence="5 6">SW2</strain>
    </source>
</reference>
<comment type="catalytic activity">
    <reaction evidence="1">
        <text>2-phosphoglycolate + H2O = glycolate + phosphate</text>
        <dbReference type="Rhea" id="RHEA:14369"/>
        <dbReference type="ChEBI" id="CHEBI:15377"/>
        <dbReference type="ChEBI" id="CHEBI:29805"/>
        <dbReference type="ChEBI" id="CHEBI:43474"/>
        <dbReference type="ChEBI" id="CHEBI:58033"/>
        <dbReference type="EC" id="3.1.3.18"/>
    </reaction>
</comment>
<proteinExistence type="inferred from homology"/>